<proteinExistence type="predicted"/>
<sequence length="269" mass="30249">MGLKRVCSEWGSTPPIYRPPFGLKFPFWPSFCLLPTTSIHRCEALDVSFSMALESSRLDLCSSSYDQISDKSSLSPLLILAPFAFLGHFQSNSNISIPETFEQSHQVDPPSQGVAAAIDDVLVTPPDSGIEVVEATSTEEELIRREMSESITNLVVETHVDKGVIGQQESVIEELTHRYWESNNDPKENVLTDKEVQEEMNRNIMIMAKMAVAQSEMDPLPSFELGFDFGSQSQSQSQPEKEKEPEQETEKLDQDVQKLKSTEIQQYLQ</sequence>
<reference evidence="2 3" key="1">
    <citation type="journal article" date="2023" name="Plants (Basel)">
        <title>Bridging the Gap: Combining Genomics and Transcriptomics Approaches to Understand Stylosanthes scabra, an Orphan Legume from the Brazilian Caatinga.</title>
        <authorList>
            <person name="Ferreira-Neto J.R.C."/>
            <person name="da Silva M.D."/>
            <person name="Binneck E."/>
            <person name="de Melo N.F."/>
            <person name="da Silva R.H."/>
            <person name="de Melo A.L.T.M."/>
            <person name="Pandolfi V."/>
            <person name="Bustamante F.O."/>
            <person name="Brasileiro-Vidal A.C."/>
            <person name="Benko-Iseppon A.M."/>
        </authorList>
    </citation>
    <scope>NUCLEOTIDE SEQUENCE [LARGE SCALE GENOMIC DNA]</scope>
    <source>
        <tissue evidence="2">Leaves</tissue>
    </source>
</reference>
<organism evidence="2 3">
    <name type="scientific">Stylosanthes scabra</name>
    <dbReference type="NCBI Taxonomy" id="79078"/>
    <lineage>
        <taxon>Eukaryota</taxon>
        <taxon>Viridiplantae</taxon>
        <taxon>Streptophyta</taxon>
        <taxon>Embryophyta</taxon>
        <taxon>Tracheophyta</taxon>
        <taxon>Spermatophyta</taxon>
        <taxon>Magnoliopsida</taxon>
        <taxon>eudicotyledons</taxon>
        <taxon>Gunneridae</taxon>
        <taxon>Pentapetalae</taxon>
        <taxon>rosids</taxon>
        <taxon>fabids</taxon>
        <taxon>Fabales</taxon>
        <taxon>Fabaceae</taxon>
        <taxon>Papilionoideae</taxon>
        <taxon>50 kb inversion clade</taxon>
        <taxon>dalbergioids sensu lato</taxon>
        <taxon>Dalbergieae</taxon>
        <taxon>Pterocarpus clade</taxon>
        <taxon>Stylosanthes</taxon>
    </lineage>
</organism>
<dbReference type="Proteomes" id="UP001341840">
    <property type="component" value="Unassembled WGS sequence"/>
</dbReference>
<feature type="compositionally biased region" description="Basic and acidic residues" evidence="1">
    <location>
        <begin position="239"/>
        <end position="261"/>
    </location>
</feature>
<evidence type="ECO:0000313" key="2">
    <source>
        <dbReference type="EMBL" id="MED6125438.1"/>
    </source>
</evidence>
<feature type="region of interest" description="Disordered" evidence="1">
    <location>
        <begin position="222"/>
        <end position="269"/>
    </location>
</feature>
<name>A0ABU6RP26_9FABA</name>
<evidence type="ECO:0000313" key="3">
    <source>
        <dbReference type="Proteomes" id="UP001341840"/>
    </source>
</evidence>
<protein>
    <submittedName>
        <fullName evidence="2">Uncharacterized protein</fullName>
    </submittedName>
</protein>
<evidence type="ECO:0000256" key="1">
    <source>
        <dbReference type="SAM" id="MobiDB-lite"/>
    </source>
</evidence>
<comment type="caution">
    <text evidence="2">The sequence shown here is derived from an EMBL/GenBank/DDBJ whole genome shotgun (WGS) entry which is preliminary data.</text>
</comment>
<dbReference type="EMBL" id="JASCZI010030944">
    <property type="protein sequence ID" value="MED6125438.1"/>
    <property type="molecule type" value="Genomic_DNA"/>
</dbReference>
<keyword evidence="3" id="KW-1185">Reference proteome</keyword>
<gene>
    <name evidence="2" type="ORF">PIB30_068518</name>
</gene>
<accession>A0ABU6RP26</accession>